<dbReference type="Proteomes" id="UP001178507">
    <property type="component" value="Unassembled WGS sequence"/>
</dbReference>
<protein>
    <submittedName>
        <fullName evidence="1">Uncharacterized protein</fullName>
    </submittedName>
</protein>
<comment type="caution">
    <text evidence="1">The sequence shown here is derived from an EMBL/GenBank/DDBJ whole genome shotgun (WGS) entry which is preliminary data.</text>
</comment>
<reference evidence="1" key="1">
    <citation type="submission" date="2023-08" db="EMBL/GenBank/DDBJ databases">
        <authorList>
            <person name="Chen Y."/>
            <person name="Shah S."/>
            <person name="Dougan E. K."/>
            <person name="Thang M."/>
            <person name="Chan C."/>
        </authorList>
    </citation>
    <scope>NUCLEOTIDE SEQUENCE</scope>
</reference>
<accession>A0AA36HRV5</accession>
<name>A0AA36HRV5_9DINO</name>
<evidence type="ECO:0000313" key="1">
    <source>
        <dbReference type="EMBL" id="CAJ1373507.1"/>
    </source>
</evidence>
<sequence length="189" mass="21196">MDGHGLEWALSRGLRTGFLPFDPEKFICAGGGAWYDCRLNKWGDKIVACEKWCGLPPIIPMYWHKTMFTDCEFENTHPDDNGLWKPPMPNIGAMMNSALGLMKFEPWRGWPFRGINAMEFQPNGGLPPDGEREITKICCKKPMPKCVTIGEPTVVVRGLPLAALPGGMPRAWQRHLRVRAQGVDAANFL</sequence>
<gene>
    <name evidence="1" type="ORF">EVOR1521_LOCUS3300</name>
</gene>
<dbReference type="EMBL" id="CAUJNA010000200">
    <property type="protein sequence ID" value="CAJ1373507.1"/>
    <property type="molecule type" value="Genomic_DNA"/>
</dbReference>
<dbReference type="AlphaFoldDB" id="A0AA36HRV5"/>
<keyword evidence="2" id="KW-1185">Reference proteome</keyword>
<proteinExistence type="predicted"/>
<organism evidence="1 2">
    <name type="scientific">Effrenium voratum</name>
    <dbReference type="NCBI Taxonomy" id="2562239"/>
    <lineage>
        <taxon>Eukaryota</taxon>
        <taxon>Sar</taxon>
        <taxon>Alveolata</taxon>
        <taxon>Dinophyceae</taxon>
        <taxon>Suessiales</taxon>
        <taxon>Symbiodiniaceae</taxon>
        <taxon>Effrenium</taxon>
    </lineage>
</organism>
<evidence type="ECO:0000313" key="2">
    <source>
        <dbReference type="Proteomes" id="UP001178507"/>
    </source>
</evidence>